<accession>V2X645</accession>
<evidence type="ECO:0000313" key="2">
    <source>
        <dbReference type="Proteomes" id="UP000017559"/>
    </source>
</evidence>
<reference evidence="1 2" key="1">
    <citation type="journal article" date="2014" name="BMC Genomics">
        <title>Genome and secretome analysis of the hemibiotrophic fungal pathogen, Moniliophthora roreri, which causes frosty pod rot disease of cacao: mechanisms of the biotrophic and necrotrophic phases.</title>
        <authorList>
            <person name="Meinhardt L.W."/>
            <person name="Costa G.G.L."/>
            <person name="Thomazella D.P.T."/>
            <person name="Teixeira P.J.P.L."/>
            <person name="Carazzolle M.F."/>
            <person name="Schuster S.C."/>
            <person name="Carlson J.E."/>
            <person name="Guiltinan M.J."/>
            <person name="Mieczkowski P."/>
            <person name="Farmer A."/>
            <person name="Ramaraj T."/>
            <person name="Crozier J."/>
            <person name="Davis R.E."/>
            <person name="Shao J."/>
            <person name="Melnick R.L."/>
            <person name="Pereira G.A.G."/>
            <person name="Bailey B.A."/>
        </authorList>
    </citation>
    <scope>NUCLEOTIDE SEQUENCE [LARGE SCALE GENOMIC DNA]</scope>
    <source>
        <strain evidence="1 2">MCA 2997</strain>
    </source>
</reference>
<sequence>MRGLNNLPLDDDIIVRVLRFSPDFATLRAAILTSVTVHPISTPGHDTEDEDPAIGNPVTQHETDERAPITKEETYGLVKNANIIRDFQNLFSLRHKDRKFNTSRLNAEESQRFCRAMYRIMLYSRVFPGSRYYEFEGDDNEQEDLATRLATARAERKKFLQDFSTDELYEIHSVSEFLVETVIWVGEDDEEHSFDNDNGDIALACGPEIIHECMQTLSPDPLSDALNYIGVHGDDEYPLISGYLSYPLSKIYEERKVKPPPTDSSRWKSVLDHIEGENDPCAYCSKITGFNLWGRSTSDYLSGETTEDRRLVMPRVLDEATERTFASVVTRPKEEGWRANT</sequence>
<name>V2X645_MONRO</name>
<evidence type="ECO:0000313" key="1">
    <source>
        <dbReference type="EMBL" id="ESK87945.1"/>
    </source>
</evidence>
<proteinExistence type="predicted"/>
<dbReference type="OrthoDB" id="2745518at2759"/>
<dbReference type="Proteomes" id="UP000017559">
    <property type="component" value="Unassembled WGS sequence"/>
</dbReference>
<gene>
    <name evidence="1" type="ORF">Moror_10896</name>
</gene>
<protein>
    <submittedName>
        <fullName evidence="1">Uncharacterized protein</fullName>
    </submittedName>
</protein>
<organism evidence="1 2">
    <name type="scientific">Moniliophthora roreri (strain MCA 2997)</name>
    <name type="common">Cocoa frosty pod rot fungus</name>
    <name type="synonym">Crinipellis roreri</name>
    <dbReference type="NCBI Taxonomy" id="1381753"/>
    <lineage>
        <taxon>Eukaryota</taxon>
        <taxon>Fungi</taxon>
        <taxon>Dikarya</taxon>
        <taxon>Basidiomycota</taxon>
        <taxon>Agaricomycotina</taxon>
        <taxon>Agaricomycetes</taxon>
        <taxon>Agaricomycetidae</taxon>
        <taxon>Agaricales</taxon>
        <taxon>Marasmiineae</taxon>
        <taxon>Marasmiaceae</taxon>
        <taxon>Moniliophthora</taxon>
    </lineage>
</organism>
<dbReference type="HOGENOM" id="CLU_814054_0_0_1"/>
<dbReference type="KEGG" id="mrr:Moror_10896"/>
<dbReference type="EMBL" id="AWSO01000721">
    <property type="protein sequence ID" value="ESK87945.1"/>
    <property type="molecule type" value="Genomic_DNA"/>
</dbReference>
<dbReference type="AlphaFoldDB" id="V2X645"/>
<dbReference type="STRING" id="1381753.V2X645"/>
<keyword evidence="2" id="KW-1185">Reference proteome</keyword>
<comment type="caution">
    <text evidence="1">The sequence shown here is derived from an EMBL/GenBank/DDBJ whole genome shotgun (WGS) entry which is preliminary data.</text>
</comment>